<dbReference type="EMBL" id="BAAAQM010000007">
    <property type="protein sequence ID" value="GAA1961621.1"/>
    <property type="molecule type" value="Genomic_DNA"/>
</dbReference>
<feature type="domain" description="Bacterial transcriptional activator" evidence="2">
    <location>
        <begin position="1"/>
        <end position="44"/>
    </location>
</feature>
<gene>
    <name evidence="3" type="ORF">GCM10009838_17830</name>
</gene>
<dbReference type="InterPro" id="IPR005158">
    <property type="entry name" value="BTAD"/>
</dbReference>
<dbReference type="Gene3D" id="1.25.40.10">
    <property type="entry name" value="Tetratricopeptide repeat domain"/>
    <property type="match status" value="1"/>
</dbReference>
<keyword evidence="4" id="KW-1185">Reference proteome</keyword>
<dbReference type="SUPFAM" id="SSF48452">
    <property type="entry name" value="TPR-like"/>
    <property type="match status" value="1"/>
</dbReference>
<dbReference type="Pfam" id="PF03704">
    <property type="entry name" value="BTAD"/>
    <property type="match status" value="1"/>
</dbReference>
<dbReference type="InterPro" id="IPR011990">
    <property type="entry name" value="TPR-like_helical_dom_sf"/>
</dbReference>
<evidence type="ECO:0000256" key="1">
    <source>
        <dbReference type="SAM" id="MobiDB-lite"/>
    </source>
</evidence>
<feature type="compositionally biased region" description="Polar residues" evidence="1">
    <location>
        <begin position="67"/>
        <end position="78"/>
    </location>
</feature>
<comment type="caution">
    <text evidence="3">The sequence shown here is derived from an EMBL/GenBank/DDBJ whole genome shotgun (WGS) entry which is preliminary data.</text>
</comment>
<reference evidence="3 4" key="1">
    <citation type="journal article" date="2019" name="Int. J. Syst. Evol. Microbiol.">
        <title>The Global Catalogue of Microorganisms (GCM) 10K type strain sequencing project: providing services to taxonomists for standard genome sequencing and annotation.</title>
        <authorList>
            <consortium name="The Broad Institute Genomics Platform"/>
            <consortium name="The Broad Institute Genome Sequencing Center for Infectious Disease"/>
            <person name="Wu L."/>
            <person name="Ma J."/>
        </authorList>
    </citation>
    <scope>NUCLEOTIDE SEQUENCE [LARGE SCALE GENOMIC DNA]</scope>
    <source>
        <strain evidence="3 4">JCM 16013</strain>
    </source>
</reference>
<evidence type="ECO:0000259" key="2">
    <source>
        <dbReference type="Pfam" id="PF03704"/>
    </source>
</evidence>
<proteinExistence type="predicted"/>
<evidence type="ECO:0000313" key="4">
    <source>
        <dbReference type="Proteomes" id="UP001499854"/>
    </source>
</evidence>
<organism evidence="3 4">
    <name type="scientific">Catenulispora subtropica</name>
    <dbReference type="NCBI Taxonomy" id="450798"/>
    <lineage>
        <taxon>Bacteria</taxon>
        <taxon>Bacillati</taxon>
        <taxon>Actinomycetota</taxon>
        <taxon>Actinomycetes</taxon>
        <taxon>Catenulisporales</taxon>
        <taxon>Catenulisporaceae</taxon>
        <taxon>Catenulispora</taxon>
    </lineage>
</organism>
<sequence>MIALYGDGRQAEALSVFRDFRNAVTEELGIEPDADLQLLHQRILGQDPVSSLLERVNEASRLPQGNEADTTPDDSSGSKAAEPAVPQVEPGGRLFHPQRRGGGYHRFKPSTAVMMAAAFVAGLLLGRPLLGGEARPPAAPDAELIGVEDPLPPVQKTSADGVVRFIGRVGSDAQILSTTSVDVPVENPVTTGDTVIVSLGLTSTSAGAVTVTDSAGNVYTPVGDVVDAYWHRTLIYAAFKAGALKTADRITATYPRSSKYHIAVDEFRGVTGVGASASGSNVYEQNASSFTTSKTPLNCKRGDLFVAAVASNSSGVPPRFSAGWQTLPILKLSSYRLTTAFQYVTDDGKCAATGQTRAQWEAIAVVFHR</sequence>
<dbReference type="Proteomes" id="UP001499854">
    <property type="component" value="Unassembled WGS sequence"/>
</dbReference>
<evidence type="ECO:0000313" key="3">
    <source>
        <dbReference type="EMBL" id="GAA1961621.1"/>
    </source>
</evidence>
<name>A0ABN2R0Z1_9ACTN</name>
<protein>
    <recommendedName>
        <fullName evidence="2">Bacterial transcriptional activator domain-containing protein</fullName>
    </recommendedName>
</protein>
<accession>A0ABN2R0Z1</accession>
<feature type="region of interest" description="Disordered" evidence="1">
    <location>
        <begin position="59"/>
        <end position="100"/>
    </location>
</feature>